<proteinExistence type="predicted"/>
<dbReference type="Gene3D" id="3.30.40.10">
    <property type="entry name" value="Zinc/RING finger domain, C3HC4 (zinc finger)"/>
    <property type="match status" value="1"/>
</dbReference>
<dbReference type="Pfam" id="PF13639">
    <property type="entry name" value="zf-RING_2"/>
    <property type="match status" value="1"/>
</dbReference>
<evidence type="ECO:0000256" key="3">
    <source>
        <dbReference type="ARBA" id="ARBA00022679"/>
    </source>
</evidence>
<evidence type="ECO:0000259" key="9">
    <source>
        <dbReference type="PROSITE" id="PS50089"/>
    </source>
</evidence>
<gene>
    <name evidence="10" type="ORF">STAS_07618</name>
</gene>
<sequence length="235" mass="26737">MASSAIYELSPAENFFNYNSYLYHHQAPTVPIFGYFQTGYFVYPRIWIPLYPQCQTQPSDFGLGYNNPASFSGRAECSWALNSQEEEFGPQNYSWALNAQQQPENNHYMISHQASFSGRPENEHYQLEEEHETVLNEEEIAADWLVDHVVVYDSADVDDEEGLCEETISKNLKLKDGMEPEADSQICVVCQDCLFGEDEKIAVLDCGHDFHARCITSWLMVNNSCPLCKATGICL</sequence>
<dbReference type="GO" id="GO:0061630">
    <property type="term" value="F:ubiquitin protein ligase activity"/>
    <property type="evidence" value="ECO:0007669"/>
    <property type="project" value="UniProtKB-EC"/>
</dbReference>
<evidence type="ECO:0000256" key="8">
    <source>
        <dbReference type="PROSITE-ProRule" id="PRU00175"/>
    </source>
</evidence>
<dbReference type="SUPFAM" id="SSF57850">
    <property type="entry name" value="RING/U-box"/>
    <property type="match status" value="1"/>
</dbReference>
<organism evidence="10 11">
    <name type="scientific">Striga asiatica</name>
    <name type="common">Asiatic witchweed</name>
    <name type="synonym">Buchnera asiatica</name>
    <dbReference type="NCBI Taxonomy" id="4170"/>
    <lineage>
        <taxon>Eukaryota</taxon>
        <taxon>Viridiplantae</taxon>
        <taxon>Streptophyta</taxon>
        <taxon>Embryophyta</taxon>
        <taxon>Tracheophyta</taxon>
        <taxon>Spermatophyta</taxon>
        <taxon>Magnoliopsida</taxon>
        <taxon>eudicotyledons</taxon>
        <taxon>Gunneridae</taxon>
        <taxon>Pentapetalae</taxon>
        <taxon>asterids</taxon>
        <taxon>lamiids</taxon>
        <taxon>Lamiales</taxon>
        <taxon>Orobanchaceae</taxon>
        <taxon>Buchnereae</taxon>
        <taxon>Striga</taxon>
    </lineage>
</organism>
<evidence type="ECO:0000256" key="7">
    <source>
        <dbReference type="ARBA" id="ARBA00022833"/>
    </source>
</evidence>
<dbReference type="PANTHER" id="PTHR22937:SF163">
    <property type="entry name" value="RING-TYPE E3 UBIQUITIN TRANSFERASE"/>
    <property type="match status" value="1"/>
</dbReference>
<dbReference type="InterPro" id="IPR013083">
    <property type="entry name" value="Znf_RING/FYVE/PHD"/>
</dbReference>
<keyword evidence="7" id="KW-0862">Zinc</keyword>
<dbReference type="PANTHER" id="PTHR22937">
    <property type="entry name" value="E3 UBIQUITIN-PROTEIN LIGASE RNF165"/>
    <property type="match status" value="1"/>
</dbReference>
<dbReference type="SMART" id="SM00184">
    <property type="entry name" value="RING"/>
    <property type="match status" value="1"/>
</dbReference>
<keyword evidence="11" id="KW-1185">Reference proteome</keyword>
<keyword evidence="3" id="KW-0808">Transferase</keyword>
<protein>
    <recommendedName>
        <fullName evidence="2">RING-type E3 ubiquitin transferase</fullName>
        <ecNumber evidence="2">2.3.2.27</ecNumber>
    </recommendedName>
</protein>
<evidence type="ECO:0000256" key="1">
    <source>
        <dbReference type="ARBA" id="ARBA00000900"/>
    </source>
</evidence>
<dbReference type="PROSITE" id="PS50089">
    <property type="entry name" value="ZF_RING_2"/>
    <property type="match status" value="1"/>
</dbReference>
<evidence type="ECO:0000256" key="6">
    <source>
        <dbReference type="ARBA" id="ARBA00022786"/>
    </source>
</evidence>
<evidence type="ECO:0000256" key="5">
    <source>
        <dbReference type="ARBA" id="ARBA00022771"/>
    </source>
</evidence>
<evidence type="ECO:0000313" key="10">
    <source>
        <dbReference type="EMBL" id="GER31617.1"/>
    </source>
</evidence>
<keyword evidence="4" id="KW-0479">Metal-binding</keyword>
<evidence type="ECO:0000256" key="2">
    <source>
        <dbReference type="ARBA" id="ARBA00012483"/>
    </source>
</evidence>
<dbReference type="GO" id="GO:0008270">
    <property type="term" value="F:zinc ion binding"/>
    <property type="evidence" value="ECO:0007669"/>
    <property type="project" value="UniProtKB-KW"/>
</dbReference>
<keyword evidence="6" id="KW-0833">Ubl conjugation pathway</keyword>
<keyword evidence="5 8" id="KW-0863">Zinc-finger</keyword>
<evidence type="ECO:0000313" key="11">
    <source>
        <dbReference type="Proteomes" id="UP000325081"/>
    </source>
</evidence>
<accession>A0A5A7PH45</accession>
<dbReference type="AlphaFoldDB" id="A0A5A7PH45"/>
<dbReference type="InterPro" id="IPR001841">
    <property type="entry name" value="Znf_RING"/>
</dbReference>
<dbReference type="EMBL" id="BKCP01004505">
    <property type="protein sequence ID" value="GER31617.1"/>
    <property type="molecule type" value="Genomic_DNA"/>
</dbReference>
<feature type="domain" description="RING-type" evidence="9">
    <location>
        <begin position="187"/>
        <end position="229"/>
    </location>
</feature>
<reference evidence="11" key="1">
    <citation type="journal article" date="2019" name="Curr. Biol.">
        <title>Genome Sequence of Striga asiatica Provides Insight into the Evolution of Plant Parasitism.</title>
        <authorList>
            <person name="Yoshida S."/>
            <person name="Kim S."/>
            <person name="Wafula E.K."/>
            <person name="Tanskanen J."/>
            <person name="Kim Y.M."/>
            <person name="Honaas L."/>
            <person name="Yang Z."/>
            <person name="Spallek T."/>
            <person name="Conn C.E."/>
            <person name="Ichihashi Y."/>
            <person name="Cheong K."/>
            <person name="Cui S."/>
            <person name="Der J.P."/>
            <person name="Gundlach H."/>
            <person name="Jiao Y."/>
            <person name="Hori C."/>
            <person name="Ishida J.K."/>
            <person name="Kasahara H."/>
            <person name="Kiba T."/>
            <person name="Kim M.S."/>
            <person name="Koo N."/>
            <person name="Laohavisit A."/>
            <person name="Lee Y.H."/>
            <person name="Lumba S."/>
            <person name="McCourt P."/>
            <person name="Mortimer J.C."/>
            <person name="Mutuku J.M."/>
            <person name="Nomura T."/>
            <person name="Sasaki-Sekimoto Y."/>
            <person name="Seto Y."/>
            <person name="Wang Y."/>
            <person name="Wakatake T."/>
            <person name="Sakakibara H."/>
            <person name="Demura T."/>
            <person name="Yamaguchi S."/>
            <person name="Yoneyama K."/>
            <person name="Manabe R.I."/>
            <person name="Nelson D.C."/>
            <person name="Schulman A.H."/>
            <person name="Timko M.P."/>
            <person name="dePamphilis C.W."/>
            <person name="Choi D."/>
            <person name="Shirasu K."/>
        </authorList>
    </citation>
    <scope>NUCLEOTIDE SEQUENCE [LARGE SCALE GENOMIC DNA]</scope>
    <source>
        <strain evidence="11">cv. UVA1</strain>
    </source>
</reference>
<comment type="catalytic activity">
    <reaction evidence="1">
        <text>S-ubiquitinyl-[E2 ubiquitin-conjugating enzyme]-L-cysteine + [acceptor protein]-L-lysine = [E2 ubiquitin-conjugating enzyme]-L-cysteine + N(6)-ubiquitinyl-[acceptor protein]-L-lysine.</text>
        <dbReference type="EC" id="2.3.2.27"/>
    </reaction>
</comment>
<evidence type="ECO:0000256" key="4">
    <source>
        <dbReference type="ARBA" id="ARBA00022723"/>
    </source>
</evidence>
<dbReference type="InterPro" id="IPR045191">
    <property type="entry name" value="MBR1/2-like"/>
</dbReference>
<dbReference type="OrthoDB" id="913834at2759"/>
<comment type="caution">
    <text evidence="10">The sequence shown here is derived from an EMBL/GenBank/DDBJ whole genome shotgun (WGS) entry which is preliminary data.</text>
</comment>
<name>A0A5A7PH45_STRAF</name>
<dbReference type="Proteomes" id="UP000325081">
    <property type="component" value="Unassembled WGS sequence"/>
</dbReference>
<dbReference type="EC" id="2.3.2.27" evidence="2"/>